<evidence type="ECO:0000256" key="2">
    <source>
        <dbReference type="ARBA" id="ARBA00022737"/>
    </source>
</evidence>
<keyword evidence="4" id="KW-1133">Transmembrane helix</keyword>
<name>A0AA89C1H1_PINIB</name>
<keyword evidence="7" id="KW-1185">Reference proteome</keyword>
<dbReference type="InterPro" id="IPR003591">
    <property type="entry name" value="Leu-rich_rpt_typical-subtyp"/>
</dbReference>
<feature type="transmembrane region" description="Helical" evidence="4">
    <location>
        <begin position="333"/>
        <end position="354"/>
    </location>
</feature>
<reference evidence="6" key="1">
    <citation type="submission" date="2019-08" db="EMBL/GenBank/DDBJ databases">
        <title>The improved chromosome-level genome for the pearl oyster Pinctada fucata martensii using PacBio sequencing and Hi-C.</title>
        <authorList>
            <person name="Zheng Z."/>
        </authorList>
    </citation>
    <scope>NUCLEOTIDE SEQUENCE</scope>
    <source>
        <strain evidence="6">ZZ-2019</strain>
        <tissue evidence="6">Adductor muscle</tissue>
    </source>
</reference>
<keyword evidence="4" id="KW-0472">Membrane</keyword>
<dbReference type="InterPro" id="IPR026906">
    <property type="entry name" value="LRR_5"/>
</dbReference>
<dbReference type="Proteomes" id="UP001186944">
    <property type="component" value="Unassembled WGS sequence"/>
</dbReference>
<feature type="chain" id="PRO_5041705658" evidence="5">
    <location>
        <begin position="22"/>
        <end position="409"/>
    </location>
</feature>
<dbReference type="SUPFAM" id="SSF52058">
    <property type="entry name" value="L domain-like"/>
    <property type="match status" value="1"/>
</dbReference>
<dbReference type="InterPro" id="IPR001611">
    <property type="entry name" value="Leu-rich_rpt"/>
</dbReference>
<gene>
    <name evidence="6" type="ORF">FSP39_012104</name>
</gene>
<dbReference type="EMBL" id="VSWD01000004">
    <property type="protein sequence ID" value="KAK3104872.1"/>
    <property type="molecule type" value="Genomic_DNA"/>
</dbReference>
<dbReference type="PANTHER" id="PTHR24367">
    <property type="entry name" value="LEUCINE-RICH REPEAT-CONTAINING PROTEIN"/>
    <property type="match status" value="1"/>
</dbReference>
<keyword evidence="2" id="KW-0677">Repeat</keyword>
<keyword evidence="4" id="KW-0812">Transmembrane</keyword>
<feature type="compositionally biased region" description="Polar residues" evidence="3">
    <location>
        <begin position="399"/>
        <end position="409"/>
    </location>
</feature>
<feature type="signal peptide" evidence="5">
    <location>
        <begin position="1"/>
        <end position="21"/>
    </location>
</feature>
<accession>A0AA89C1H1</accession>
<evidence type="ECO:0000256" key="4">
    <source>
        <dbReference type="SAM" id="Phobius"/>
    </source>
</evidence>
<keyword evidence="5" id="KW-0732">Signal</keyword>
<evidence type="ECO:0000313" key="6">
    <source>
        <dbReference type="EMBL" id="KAK3104872.1"/>
    </source>
</evidence>
<dbReference type="AlphaFoldDB" id="A0AA89C1H1"/>
<evidence type="ECO:0000256" key="1">
    <source>
        <dbReference type="ARBA" id="ARBA00022614"/>
    </source>
</evidence>
<comment type="caution">
    <text evidence="6">The sequence shown here is derived from an EMBL/GenBank/DDBJ whole genome shotgun (WGS) entry which is preliminary data.</text>
</comment>
<sequence length="409" mass="44463">MAVYLLSSFLTLTLCLVSVKAAYPQGCTYDSTELLFTCNARSWSLPMTYTDFSSNGEVPQRILLREVDGELPNGVPTGPTFSGFSSIATGSFDPNYSPSLHIRCVSNGQLIITQGTFADMGYVTEFKIEDCDILSLPANVFTNLGNLNSFTIEGGSIDAMVGDSFTGMTVQKMTSESNPLGLFAIRNSRLQSGGFSFGALYSQASVSQLIVENANLNVLQTDMFYALKQLTYLSISYNSLTYLPEDLFKGINSLTRVDMYGISWACTCTNKWFISWLASNNITLNGDIVCGSPTSYENVKMALFDKEQCEQDTPCTGKSGVVVGNYCLLIFDIINYALLFITFVLSLIALGLIIHTKRQVGGAKDAKQGGAGNGKNKMPPGMRKNSSSSSFNKVEDMKSISSATRRSMS</sequence>
<dbReference type="PANTHER" id="PTHR24367:SF318">
    <property type="entry name" value="LEUCINE-RICH GLIOMA-INACTIVATED PROTEIN 1-LIKE"/>
    <property type="match status" value="1"/>
</dbReference>
<protein>
    <submittedName>
        <fullName evidence="6">Uncharacterized protein</fullName>
    </submittedName>
</protein>
<evidence type="ECO:0000313" key="7">
    <source>
        <dbReference type="Proteomes" id="UP001186944"/>
    </source>
</evidence>
<feature type="region of interest" description="Disordered" evidence="3">
    <location>
        <begin position="363"/>
        <end position="409"/>
    </location>
</feature>
<dbReference type="InterPro" id="IPR051295">
    <property type="entry name" value="LGI_related"/>
</dbReference>
<dbReference type="SMART" id="SM00369">
    <property type="entry name" value="LRR_TYP"/>
    <property type="match status" value="1"/>
</dbReference>
<proteinExistence type="predicted"/>
<evidence type="ECO:0000256" key="5">
    <source>
        <dbReference type="SAM" id="SignalP"/>
    </source>
</evidence>
<evidence type="ECO:0000256" key="3">
    <source>
        <dbReference type="SAM" id="MobiDB-lite"/>
    </source>
</evidence>
<dbReference type="InterPro" id="IPR032675">
    <property type="entry name" value="LRR_dom_sf"/>
</dbReference>
<dbReference type="Gene3D" id="3.80.10.10">
    <property type="entry name" value="Ribonuclease Inhibitor"/>
    <property type="match status" value="1"/>
</dbReference>
<dbReference type="Pfam" id="PF13855">
    <property type="entry name" value="LRR_8"/>
    <property type="match status" value="1"/>
</dbReference>
<organism evidence="6 7">
    <name type="scientific">Pinctada imbricata</name>
    <name type="common">Atlantic pearl-oyster</name>
    <name type="synonym">Pinctada martensii</name>
    <dbReference type="NCBI Taxonomy" id="66713"/>
    <lineage>
        <taxon>Eukaryota</taxon>
        <taxon>Metazoa</taxon>
        <taxon>Spiralia</taxon>
        <taxon>Lophotrochozoa</taxon>
        <taxon>Mollusca</taxon>
        <taxon>Bivalvia</taxon>
        <taxon>Autobranchia</taxon>
        <taxon>Pteriomorphia</taxon>
        <taxon>Pterioida</taxon>
        <taxon>Pterioidea</taxon>
        <taxon>Pteriidae</taxon>
        <taxon>Pinctada</taxon>
    </lineage>
</organism>
<keyword evidence="1" id="KW-0433">Leucine-rich repeat</keyword>
<dbReference type="Pfam" id="PF13306">
    <property type="entry name" value="LRR_5"/>
    <property type="match status" value="1"/>
</dbReference>